<proteinExistence type="predicted"/>
<evidence type="ECO:0000256" key="8">
    <source>
        <dbReference type="SAM" id="MobiDB-lite"/>
    </source>
</evidence>
<gene>
    <name evidence="10" type="ORF">MKW98_006729</name>
</gene>
<protein>
    <recommendedName>
        <fullName evidence="9">BHLH domain-containing protein</fullName>
    </recommendedName>
</protein>
<dbReference type="Pfam" id="PF00010">
    <property type="entry name" value="HLH"/>
    <property type="match status" value="1"/>
</dbReference>
<evidence type="ECO:0000256" key="5">
    <source>
        <dbReference type="ARBA" id="ARBA00023163"/>
    </source>
</evidence>
<dbReference type="GO" id="GO:0043565">
    <property type="term" value="F:sequence-specific DNA binding"/>
    <property type="evidence" value="ECO:0007669"/>
    <property type="project" value="TreeGrafter"/>
</dbReference>
<dbReference type="Gene3D" id="4.10.280.10">
    <property type="entry name" value="Helix-loop-helix DNA-binding domain"/>
    <property type="match status" value="1"/>
</dbReference>
<evidence type="ECO:0000313" key="10">
    <source>
        <dbReference type="EMBL" id="KAI3933370.1"/>
    </source>
</evidence>
<dbReference type="EMBL" id="JAJJMB010006856">
    <property type="protein sequence ID" value="KAI3933370.1"/>
    <property type="molecule type" value="Genomic_DNA"/>
</dbReference>
<evidence type="ECO:0000313" key="11">
    <source>
        <dbReference type="Proteomes" id="UP001202328"/>
    </source>
</evidence>
<dbReference type="SUPFAM" id="SSF47459">
    <property type="entry name" value="HLH, helix-loop-helix DNA-binding domain"/>
    <property type="match status" value="1"/>
</dbReference>
<keyword evidence="7" id="KW-0175">Coiled coil</keyword>
<keyword evidence="4" id="KW-0238">DNA-binding</keyword>
<dbReference type="PANTHER" id="PTHR31945">
    <property type="entry name" value="TRANSCRIPTION FACTOR SCREAM2-RELATED"/>
    <property type="match status" value="1"/>
</dbReference>
<keyword evidence="3" id="KW-0805">Transcription regulation</keyword>
<dbReference type="AlphaFoldDB" id="A0AAD4T0L1"/>
<accession>A0AAD4T0L1</accession>
<evidence type="ECO:0000256" key="4">
    <source>
        <dbReference type="ARBA" id="ARBA00023125"/>
    </source>
</evidence>
<feature type="region of interest" description="Disordered" evidence="8">
    <location>
        <begin position="131"/>
        <end position="156"/>
    </location>
</feature>
<evidence type="ECO:0000256" key="7">
    <source>
        <dbReference type="SAM" id="Coils"/>
    </source>
</evidence>
<comment type="subcellular location">
    <subcellularLocation>
        <location evidence="1">Nucleus</location>
    </subcellularLocation>
</comment>
<feature type="compositionally biased region" description="Low complexity" evidence="8">
    <location>
        <begin position="142"/>
        <end position="156"/>
    </location>
</feature>
<reference evidence="10" key="1">
    <citation type="submission" date="2022-04" db="EMBL/GenBank/DDBJ databases">
        <title>A functionally conserved STORR gene fusion in Papaver species that diverged 16.8 million years ago.</title>
        <authorList>
            <person name="Catania T."/>
        </authorList>
    </citation>
    <scope>NUCLEOTIDE SEQUENCE</scope>
    <source>
        <strain evidence="10">S-188037</strain>
    </source>
</reference>
<name>A0AAD4T0L1_9MAGN</name>
<feature type="domain" description="BHLH" evidence="9">
    <location>
        <begin position="162"/>
        <end position="211"/>
    </location>
</feature>
<dbReference type="PANTHER" id="PTHR31945:SF17">
    <property type="entry name" value="TRANSCRIPTION FACTOR FER-LIKE IRON DEFICIENCY-INDUCED TRANSCRIPTION FACTOR"/>
    <property type="match status" value="1"/>
</dbReference>
<comment type="caution">
    <text evidence="10">The sequence shown here is derived from an EMBL/GenBank/DDBJ whole genome shotgun (WGS) entry which is preliminary data.</text>
</comment>
<keyword evidence="11" id="KW-1185">Reference proteome</keyword>
<dbReference type="Proteomes" id="UP001202328">
    <property type="component" value="Unassembled WGS sequence"/>
</dbReference>
<dbReference type="FunFam" id="4.10.280.10:FF:000096">
    <property type="entry name" value="Basic helix-loop-helix (BHLH) DNA-binding superfamily protein"/>
    <property type="match status" value="1"/>
</dbReference>
<dbReference type="SMART" id="SM00353">
    <property type="entry name" value="HLH"/>
    <property type="match status" value="1"/>
</dbReference>
<dbReference type="InterPro" id="IPR036638">
    <property type="entry name" value="HLH_DNA-bd_sf"/>
</dbReference>
<evidence type="ECO:0000256" key="3">
    <source>
        <dbReference type="ARBA" id="ARBA00023015"/>
    </source>
</evidence>
<dbReference type="InterPro" id="IPR051358">
    <property type="entry name" value="TF_AMS/ICE1/BHLH6-like"/>
</dbReference>
<dbReference type="InterPro" id="IPR011598">
    <property type="entry name" value="bHLH_dom"/>
</dbReference>
<organism evidence="10 11">
    <name type="scientific">Papaver atlanticum</name>
    <dbReference type="NCBI Taxonomy" id="357466"/>
    <lineage>
        <taxon>Eukaryota</taxon>
        <taxon>Viridiplantae</taxon>
        <taxon>Streptophyta</taxon>
        <taxon>Embryophyta</taxon>
        <taxon>Tracheophyta</taxon>
        <taxon>Spermatophyta</taxon>
        <taxon>Magnoliopsida</taxon>
        <taxon>Ranunculales</taxon>
        <taxon>Papaveraceae</taxon>
        <taxon>Papaveroideae</taxon>
        <taxon>Papaver</taxon>
    </lineage>
</organism>
<dbReference type="GO" id="GO:0003700">
    <property type="term" value="F:DNA-binding transcription factor activity"/>
    <property type="evidence" value="ECO:0007669"/>
    <property type="project" value="TreeGrafter"/>
</dbReference>
<comment type="subunit">
    <text evidence="2">Homodimer.</text>
</comment>
<sequence length="360" mass="40197">MDSQVSQAFHEFDNIHGFCSHFDFIKDGVFERQQFIDHVKGEIPESQSYNYYDGIPNDEISFDHGLVDQNQLFPLPSPPTQDYLFDFMSKNTSTSGTAGYGSMASYPSSSSIHHLPLHLPLVTEEAASIDQGENYDDNSSGTTTATTTTTTTATSTKSAKVVDRSKTLVSERKRRGRMKEKLYSLRSLVPNITKMDKASIIGDAVSYVQDLQMQAKKLKAEVEGLESSVNGSTRRSHSFFENPTMTQRADFNNTIVCKTISQMDVFHVTEREYYVRFESNHGEGVAPSLFKALESLSYIDVRNSNLSSAFDKFTLTSTIHVREGTEGINDLSHLKILVSQALLNQGFMFTTPIASSLTNY</sequence>
<evidence type="ECO:0000256" key="6">
    <source>
        <dbReference type="ARBA" id="ARBA00023242"/>
    </source>
</evidence>
<dbReference type="GO" id="GO:0046983">
    <property type="term" value="F:protein dimerization activity"/>
    <property type="evidence" value="ECO:0007669"/>
    <property type="project" value="InterPro"/>
</dbReference>
<dbReference type="GO" id="GO:0005634">
    <property type="term" value="C:nucleus"/>
    <property type="evidence" value="ECO:0007669"/>
    <property type="project" value="UniProtKB-SubCell"/>
</dbReference>
<keyword evidence="6" id="KW-0539">Nucleus</keyword>
<evidence type="ECO:0000256" key="2">
    <source>
        <dbReference type="ARBA" id="ARBA00011738"/>
    </source>
</evidence>
<dbReference type="PROSITE" id="PS50888">
    <property type="entry name" value="BHLH"/>
    <property type="match status" value="1"/>
</dbReference>
<evidence type="ECO:0000256" key="1">
    <source>
        <dbReference type="ARBA" id="ARBA00004123"/>
    </source>
</evidence>
<keyword evidence="5" id="KW-0804">Transcription</keyword>
<evidence type="ECO:0000259" key="9">
    <source>
        <dbReference type="PROSITE" id="PS50888"/>
    </source>
</evidence>
<feature type="coiled-coil region" evidence="7">
    <location>
        <begin position="208"/>
        <end position="235"/>
    </location>
</feature>